<organism evidence="2 3">
    <name type="scientific">Hypholoma sublateritium (strain FD-334 SS-4)</name>
    <dbReference type="NCBI Taxonomy" id="945553"/>
    <lineage>
        <taxon>Eukaryota</taxon>
        <taxon>Fungi</taxon>
        <taxon>Dikarya</taxon>
        <taxon>Basidiomycota</taxon>
        <taxon>Agaricomycotina</taxon>
        <taxon>Agaricomycetes</taxon>
        <taxon>Agaricomycetidae</taxon>
        <taxon>Agaricales</taxon>
        <taxon>Agaricineae</taxon>
        <taxon>Strophariaceae</taxon>
        <taxon>Hypholoma</taxon>
    </lineage>
</organism>
<feature type="region of interest" description="Disordered" evidence="1">
    <location>
        <begin position="159"/>
        <end position="187"/>
    </location>
</feature>
<reference evidence="3" key="1">
    <citation type="submission" date="2014-04" db="EMBL/GenBank/DDBJ databases">
        <title>Evolutionary Origins and Diversification of the Mycorrhizal Mutualists.</title>
        <authorList>
            <consortium name="DOE Joint Genome Institute"/>
            <consortium name="Mycorrhizal Genomics Consortium"/>
            <person name="Kohler A."/>
            <person name="Kuo A."/>
            <person name="Nagy L.G."/>
            <person name="Floudas D."/>
            <person name="Copeland A."/>
            <person name="Barry K.W."/>
            <person name="Cichocki N."/>
            <person name="Veneault-Fourrey C."/>
            <person name="LaButti K."/>
            <person name="Lindquist E.A."/>
            <person name="Lipzen A."/>
            <person name="Lundell T."/>
            <person name="Morin E."/>
            <person name="Murat C."/>
            <person name="Riley R."/>
            <person name="Ohm R."/>
            <person name="Sun H."/>
            <person name="Tunlid A."/>
            <person name="Henrissat B."/>
            <person name="Grigoriev I.V."/>
            <person name="Hibbett D.S."/>
            <person name="Martin F."/>
        </authorList>
    </citation>
    <scope>NUCLEOTIDE SEQUENCE [LARGE SCALE GENOMIC DNA]</scope>
    <source>
        <strain evidence="3">FD-334 SS-4</strain>
    </source>
</reference>
<accession>A0A0D2NMX6</accession>
<dbReference type="OMA" id="VNAHRIF"/>
<dbReference type="STRING" id="945553.A0A0D2NMX6"/>
<feature type="non-terminal residue" evidence="2">
    <location>
        <position position="300"/>
    </location>
</feature>
<feature type="non-terminal residue" evidence="2">
    <location>
        <position position="1"/>
    </location>
</feature>
<dbReference type="OrthoDB" id="3208495at2759"/>
<sequence>NINAEVLLCEACGRNFAQMNAYSNHIGSCRRQKKRMASALGSAKEKYRNKKARLETSTQTHLIESAPTLDVVNRAPEIPESLSLAERRPRRENRQRPLRYRTVQPAPPASLPPADEQVRPPNIFTSPASAVLTPARRILKSPSNVFGIFRQYFSTHFPKHDPDSNAQAADLSDVATDRSESDLGPSSLFQPYPNQNAFLLGEWYWSNGIQKTKDSFQKLVNIVSSGSFNAADVRNIVWNSIHKRLGEPADPEDMWQEEPDASWKETLIALSIPFDRNTPNPGLHLYTFPPFRHRSIVSVL</sequence>
<feature type="compositionally biased region" description="Basic and acidic residues" evidence="1">
    <location>
        <begin position="85"/>
        <end position="95"/>
    </location>
</feature>
<proteinExistence type="predicted"/>
<evidence type="ECO:0000256" key="1">
    <source>
        <dbReference type="SAM" id="MobiDB-lite"/>
    </source>
</evidence>
<dbReference type="AlphaFoldDB" id="A0A0D2NMX6"/>
<keyword evidence="3" id="KW-1185">Reference proteome</keyword>
<feature type="region of interest" description="Disordered" evidence="1">
    <location>
        <begin position="80"/>
        <end position="121"/>
    </location>
</feature>
<dbReference type="Proteomes" id="UP000054270">
    <property type="component" value="Unassembled WGS sequence"/>
</dbReference>
<evidence type="ECO:0000313" key="3">
    <source>
        <dbReference type="Proteomes" id="UP000054270"/>
    </source>
</evidence>
<dbReference type="EMBL" id="KN817593">
    <property type="protein sequence ID" value="KJA18101.1"/>
    <property type="molecule type" value="Genomic_DNA"/>
</dbReference>
<name>A0A0D2NMX6_HYPSF</name>
<gene>
    <name evidence="2" type="ORF">HYPSUDRAFT_122231</name>
</gene>
<protein>
    <submittedName>
        <fullName evidence="2">Uncharacterized protein</fullName>
    </submittedName>
</protein>
<evidence type="ECO:0000313" key="2">
    <source>
        <dbReference type="EMBL" id="KJA18101.1"/>
    </source>
</evidence>